<reference evidence="5" key="1">
    <citation type="submission" date="2022-11" db="EMBL/GenBank/DDBJ databases">
        <title>Centuries of genome instability and evolution in soft-shell clam transmissible cancer (bioRxiv).</title>
        <authorList>
            <person name="Hart S.F.M."/>
            <person name="Yonemitsu M.A."/>
            <person name="Giersch R.M."/>
            <person name="Beal B.F."/>
            <person name="Arriagada G."/>
            <person name="Davis B.W."/>
            <person name="Ostrander E.A."/>
            <person name="Goff S.P."/>
            <person name="Metzger M.J."/>
        </authorList>
    </citation>
    <scope>NUCLEOTIDE SEQUENCE</scope>
    <source>
        <strain evidence="5">MELC-2E11</strain>
        <tissue evidence="5">Siphon/mantle</tissue>
    </source>
</reference>
<evidence type="ECO:0000256" key="2">
    <source>
        <dbReference type="ARBA" id="ARBA00023136"/>
    </source>
</evidence>
<evidence type="ECO:0000313" key="6">
    <source>
        <dbReference type="Proteomes" id="UP001164746"/>
    </source>
</evidence>
<accession>A0ABY7DVV2</accession>
<dbReference type="Proteomes" id="UP001164746">
    <property type="component" value="Chromosome 3"/>
</dbReference>
<feature type="non-terminal residue" evidence="5">
    <location>
        <position position="305"/>
    </location>
</feature>
<comment type="subcellular location">
    <subcellularLocation>
        <location evidence="4">Peroxisome membrane</location>
    </subcellularLocation>
</comment>
<dbReference type="InterPro" id="IPR008733">
    <property type="entry name" value="PEX11"/>
</dbReference>
<keyword evidence="3" id="KW-0576">Peroxisome</keyword>
<gene>
    <name evidence="5" type="ORF">MAR_025147</name>
</gene>
<proteinExistence type="predicted"/>
<evidence type="ECO:0000256" key="1">
    <source>
        <dbReference type="ARBA" id="ARBA00022593"/>
    </source>
</evidence>
<evidence type="ECO:0000256" key="3">
    <source>
        <dbReference type="ARBA" id="ARBA00023140"/>
    </source>
</evidence>
<dbReference type="Pfam" id="PF05648">
    <property type="entry name" value="PEX11"/>
    <property type="match status" value="1"/>
</dbReference>
<evidence type="ECO:0000256" key="4">
    <source>
        <dbReference type="ARBA" id="ARBA00046271"/>
    </source>
</evidence>
<name>A0ABY7DVV2_MYAAR</name>
<dbReference type="PANTHER" id="PTHR12652:SF50">
    <property type="entry name" value="PEROXIN 11"/>
    <property type="match status" value="1"/>
</dbReference>
<evidence type="ECO:0000313" key="5">
    <source>
        <dbReference type="EMBL" id="WAR00775.1"/>
    </source>
</evidence>
<keyword evidence="6" id="KW-1185">Reference proteome</keyword>
<protein>
    <submittedName>
        <fullName evidence="5">PX11B-like protein</fullName>
    </submittedName>
</protein>
<keyword evidence="1" id="KW-0962">Peroxisome biogenesis</keyword>
<keyword evidence="2" id="KW-0472">Membrane</keyword>
<dbReference type="PANTHER" id="PTHR12652">
    <property type="entry name" value="PEROXISOMAL BIOGENESIS FACTOR 11"/>
    <property type="match status" value="1"/>
</dbReference>
<sequence length="305" mass="34040">MGGTELVTDTALGPPSSVSALLGATSDGATDSVSWQNEYSYYQYGLVQYSCRLAWGRIQDTDKKDLLQTLKTVEGMLMLRFGKSLDFIQGALKSIHLKDSVLRLSITLSKINQAFYLLFDHFLWFHNVGAVKLDKQYWSEVSSRFYLATLLLNLVRDVYGIYCVIMEEINSAKERTSSSTYRNGESNHKTVTRRQISALEILRMNIPLMLDTVKNVFDLAIPMSALQMVKLSPQKQGMFGIVSSLIAVVTVWNPNLKSDTLYHVLDDVIIVDKALEVDDGAVGVPARVDGAWLPLVFLVLGDSQL</sequence>
<dbReference type="EMBL" id="CP111014">
    <property type="protein sequence ID" value="WAR00775.1"/>
    <property type="molecule type" value="Genomic_DNA"/>
</dbReference>
<organism evidence="5 6">
    <name type="scientific">Mya arenaria</name>
    <name type="common">Soft-shell clam</name>
    <dbReference type="NCBI Taxonomy" id="6604"/>
    <lineage>
        <taxon>Eukaryota</taxon>
        <taxon>Metazoa</taxon>
        <taxon>Spiralia</taxon>
        <taxon>Lophotrochozoa</taxon>
        <taxon>Mollusca</taxon>
        <taxon>Bivalvia</taxon>
        <taxon>Autobranchia</taxon>
        <taxon>Heteroconchia</taxon>
        <taxon>Euheterodonta</taxon>
        <taxon>Imparidentia</taxon>
        <taxon>Neoheterodontei</taxon>
        <taxon>Myida</taxon>
        <taxon>Myoidea</taxon>
        <taxon>Myidae</taxon>
        <taxon>Mya</taxon>
    </lineage>
</organism>